<dbReference type="PANTHER" id="PTHR24148:SF64">
    <property type="entry name" value="HETEROKARYON INCOMPATIBILITY DOMAIN-CONTAINING PROTEIN"/>
    <property type="match status" value="1"/>
</dbReference>
<evidence type="ECO:0000313" key="2">
    <source>
        <dbReference type="EMBL" id="KAF7723931.1"/>
    </source>
</evidence>
<organism evidence="2 3">
    <name type="scientific">Apophysomyces ossiformis</name>
    <dbReference type="NCBI Taxonomy" id="679940"/>
    <lineage>
        <taxon>Eukaryota</taxon>
        <taxon>Fungi</taxon>
        <taxon>Fungi incertae sedis</taxon>
        <taxon>Mucoromycota</taxon>
        <taxon>Mucoromycotina</taxon>
        <taxon>Mucoromycetes</taxon>
        <taxon>Mucorales</taxon>
        <taxon>Mucorineae</taxon>
        <taxon>Mucoraceae</taxon>
        <taxon>Apophysomyces</taxon>
    </lineage>
</organism>
<feature type="domain" description="Heterokaryon incompatibility" evidence="1">
    <location>
        <begin position="149"/>
        <end position="351"/>
    </location>
</feature>
<comment type="caution">
    <text evidence="2">The sequence shown here is derived from an EMBL/GenBank/DDBJ whole genome shotgun (WGS) entry which is preliminary data.</text>
</comment>
<dbReference type="PANTHER" id="PTHR24148">
    <property type="entry name" value="ANKYRIN REPEAT DOMAIN-CONTAINING PROTEIN 39 HOMOLOG-RELATED"/>
    <property type="match status" value="1"/>
</dbReference>
<dbReference type="EMBL" id="JABAYA010000135">
    <property type="protein sequence ID" value="KAF7723931.1"/>
    <property type="molecule type" value="Genomic_DNA"/>
</dbReference>
<dbReference type="Proteomes" id="UP000605846">
    <property type="component" value="Unassembled WGS sequence"/>
</dbReference>
<dbReference type="InterPro" id="IPR052895">
    <property type="entry name" value="HetReg/Transcr_Mod"/>
</dbReference>
<evidence type="ECO:0000313" key="3">
    <source>
        <dbReference type="Proteomes" id="UP000605846"/>
    </source>
</evidence>
<reference evidence="2" key="1">
    <citation type="submission" date="2020-01" db="EMBL/GenBank/DDBJ databases">
        <title>Genome Sequencing of Three Apophysomyces-Like Fungal Strains Confirms a Novel Fungal Genus in the Mucoromycota with divergent Burkholderia-like Endosymbiotic Bacteria.</title>
        <authorList>
            <person name="Stajich J.E."/>
            <person name="Macias A.M."/>
            <person name="Carter-House D."/>
            <person name="Lovett B."/>
            <person name="Kasson L.R."/>
            <person name="Berry K."/>
            <person name="Grigoriev I."/>
            <person name="Chang Y."/>
            <person name="Spatafora J."/>
            <person name="Kasson M.T."/>
        </authorList>
    </citation>
    <scope>NUCLEOTIDE SEQUENCE</scope>
    <source>
        <strain evidence="2">NRRL A-21654</strain>
    </source>
</reference>
<accession>A0A8H7ERV0</accession>
<sequence length="586" mass="68851">MSEIVLLDTRSELNNIKCISIPFDEKVPPYYAISYRWGSHPEWKAQTPNYMASITEISQDNVIRLCELYRSEIRYLWIDAICMNPADKEDKKMAFRNTRIIHQSAERVITVPDLWYCDGMSEIVLLDTRSELNNIKCISIPFDEKVPPYYAISYRWGSHPEWKAQTPNYVASVTSISQENLIKVCELYRSKIRYMWIDVVCINQADKEHRKMAIKIMDSIYRRAERIIAVPDLCYCDENPLMEDVTKQDIEAAIIEKCKDQKRHKRAYNVIWEDGVAQQLFDKNEPGTYLGFRLELDKVNEKLEKKGTWYGFRDLDDYAEMRLRLSNSQKGIKFISRVIDEWAERAWVISERTIGVNNQKLLIHILRANAVFYWRMYKSVGWEINTSRQAPFEAIFGSKSTKYIDRLFAILPHTDYAYAVQNLVDADVCIDTKDDLMWILFDILDSKGRGDLLRYLIESGDSWCVLPLSREEDESYFGAISEEERMMIQGHFDHLSTGMELTTTPCGKRAVKFSCPVVYNLRSDPVPWFKRNSDKMVIISSDPDDMRYSGCLCLRTNDVWRIFRGLREILPPFTWKCREFLMFKEN</sequence>
<keyword evidence="3" id="KW-1185">Reference proteome</keyword>
<dbReference type="OrthoDB" id="2157530at2759"/>
<gene>
    <name evidence="2" type="ORF">EC973_001503</name>
</gene>
<dbReference type="Pfam" id="PF06985">
    <property type="entry name" value="HET"/>
    <property type="match status" value="2"/>
</dbReference>
<dbReference type="AlphaFoldDB" id="A0A8H7ERV0"/>
<evidence type="ECO:0000259" key="1">
    <source>
        <dbReference type="Pfam" id="PF06985"/>
    </source>
</evidence>
<proteinExistence type="predicted"/>
<dbReference type="InterPro" id="IPR010730">
    <property type="entry name" value="HET"/>
</dbReference>
<name>A0A8H7ERV0_9FUNG</name>
<protein>
    <recommendedName>
        <fullName evidence="1">Heterokaryon incompatibility domain-containing protein</fullName>
    </recommendedName>
</protein>
<feature type="domain" description="Heterokaryon incompatibility" evidence="1">
    <location>
        <begin position="30"/>
        <end position="110"/>
    </location>
</feature>